<reference evidence="1 2" key="1">
    <citation type="submission" date="2016-03" db="EMBL/GenBank/DDBJ databases">
        <title>EvidentialGene: Evidence-directed Construction of Genes on Genomes.</title>
        <authorList>
            <person name="Gilbert D.G."/>
            <person name="Choi J.-H."/>
            <person name="Mockaitis K."/>
            <person name="Colbourne J."/>
            <person name="Pfrender M."/>
        </authorList>
    </citation>
    <scope>NUCLEOTIDE SEQUENCE [LARGE SCALE GENOMIC DNA]</scope>
    <source>
        <strain evidence="1 2">Xinb3</strain>
        <tissue evidence="1">Complete organism</tissue>
    </source>
</reference>
<dbReference type="OrthoDB" id="5791190at2759"/>
<comment type="caution">
    <text evidence="1">The sequence shown here is derived from an EMBL/GenBank/DDBJ whole genome shotgun (WGS) entry which is preliminary data.</text>
</comment>
<sequence length="96" mass="11149">MHSDYPNQVLVVYEGNFSVVNPTYAPGNAKREEKTQKPFFRTAKSVLETAKEREGDQSTEVYLDMIKFFGDNMKKQAVQAPRDLKQIEYAQRNTRE</sequence>
<proteinExistence type="predicted"/>
<dbReference type="EMBL" id="LRGB01021379">
    <property type="protein sequence ID" value="KZR97448.1"/>
    <property type="molecule type" value="Genomic_DNA"/>
</dbReference>
<keyword evidence="2" id="KW-1185">Reference proteome</keyword>
<evidence type="ECO:0000313" key="1">
    <source>
        <dbReference type="EMBL" id="KZR97448.1"/>
    </source>
</evidence>
<name>A0A164F5N4_9CRUS</name>
<dbReference type="Proteomes" id="UP000076858">
    <property type="component" value="Unassembled WGS sequence"/>
</dbReference>
<gene>
    <name evidence="1" type="ORF">APZ42_007671</name>
</gene>
<dbReference type="AlphaFoldDB" id="A0A164F5N4"/>
<protein>
    <submittedName>
        <fullName evidence="1">Uncharacterized protein</fullName>
    </submittedName>
</protein>
<accession>A0A164F5N4</accession>
<evidence type="ECO:0000313" key="2">
    <source>
        <dbReference type="Proteomes" id="UP000076858"/>
    </source>
</evidence>
<organism evidence="1 2">
    <name type="scientific">Daphnia magna</name>
    <dbReference type="NCBI Taxonomy" id="35525"/>
    <lineage>
        <taxon>Eukaryota</taxon>
        <taxon>Metazoa</taxon>
        <taxon>Ecdysozoa</taxon>
        <taxon>Arthropoda</taxon>
        <taxon>Crustacea</taxon>
        <taxon>Branchiopoda</taxon>
        <taxon>Diplostraca</taxon>
        <taxon>Cladocera</taxon>
        <taxon>Anomopoda</taxon>
        <taxon>Daphniidae</taxon>
        <taxon>Daphnia</taxon>
    </lineage>
</organism>